<comment type="similarity">
    <text evidence="1">Belongs to the universal ribosomal protein uS13 family.</text>
</comment>
<reference evidence="5" key="1">
    <citation type="journal article" date="2018" name="Nat. Microbiol.">
        <title>Leveraging single-cell genomics to expand the fungal tree of life.</title>
        <authorList>
            <person name="Ahrendt S.R."/>
            <person name="Quandt C.A."/>
            <person name="Ciobanu D."/>
            <person name="Clum A."/>
            <person name="Salamov A."/>
            <person name="Andreopoulos B."/>
            <person name="Cheng J.F."/>
            <person name="Woyke T."/>
            <person name="Pelin A."/>
            <person name="Henrissat B."/>
            <person name="Reynolds N.K."/>
            <person name="Benny G.L."/>
            <person name="Smith M.E."/>
            <person name="James T.Y."/>
            <person name="Grigoriev I.V."/>
        </authorList>
    </citation>
    <scope>NUCLEOTIDE SEQUENCE [LARGE SCALE GENOMIC DNA]</scope>
</reference>
<dbReference type="GO" id="GO:0003723">
    <property type="term" value="F:RNA binding"/>
    <property type="evidence" value="ECO:0007669"/>
    <property type="project" value="InterPro"/>
</dbReference>
<dbReference type="HAMAP" id="MF_01315">
    <property type="entry name" value="Ribosomal_uS13"/>
    <property type="match status" value="1"/>
</dbReference>
<gene>
    <name evidence="4" type="ORF">BDK51DRAFT_20018</name>
</gene>
<dbReference type="GO" id="GO:0015935">
    <property type="term" value="C:small ribosomal subunit"/>
    <property type="evidence" value="ECO:0007669"/>
    <property type="project" value="TreeGrafter"/>
</dbReference>
<dbReference type="PANTHER" id="PTHR10871:SF1">
    <property type="entry name" value="SMALL RIBOSOMAL SUBUNIT PROTEIN US13M"/>
    <property type="match status" value="1"/>
</dbReference>
<name>A0A4P9WG67_9FUNG</name>
<evidence type="ECO:0000256" key="3">
    <source>
        <dbReference type="ARBA" id="ARBA00023274"/>
    </source>
</evidence>
<evidence type="ECO:0008006" key="6">
    <source>
        <dbReference type="Google" id="ProtNLM"/>
    </source>
</evidence>
<keyword evidence="2" id="KW-0689">Ribosomal protein</keyword>
<dbReference type="EMBL" id="KZ996086">
    <property type="protein sequence ID" value="RKO89446.1"/>
    <property type="molecule type" value="Genomic_DNA"/>
</dbReference>
<evidence type="ECO:0000256" key="1">
    <source>
        <dbReference type="ARBA" id="ARBA00008080"/>
    </source>
</evidence>
<dbReference type="Gene3D" id="4.10.910.10">
    <property type="entry name" value="30s ribosomal protein s13, domain 2"/>
    <property type="match status" value="1"/>
</dbReference>
<organism evidence="4 5">
    <name type="scientific">Blyttiomyces helicus</name>
    <dbReference type="NCBI Taxonomy" id="388810"/>
    <lineage>
        <taxon>Eukaryota</taxon>
        <taxon>Fungi</taxon>
        <taxon>Fungi incertae sedis</taxon>
        <taxon>Chytridiomycota</taxon>
        <taxon>Chytridiomycota incertae sedis</taxon>
        <taxon>Chytridiomycetes</taxon>
        <taxon>Chytridiomycetes incertae sedis</taxon>
        <taxon>Blyttiomyces</taxon>
    </lineage>
</organism>
<dbReference type="Proteomes" id="UP000269721">
    <property type="component" value="Unassembled WGS sequence"/>
</dbReference>
<evidence type="ECO:0000256" key="2">
    <source>
        <dbReference type="ARBA" id="ARBA00022980"/>
    </source>
</evidence>
<sequence length="147" mass="16348">MLYLLGVNLPDDRLVSVALTHIYGVGHTTGSKICHKLGIHPKCLVKDLPESKVTEISALLNTMTIEAELKRIQRNNIEKLVAIGCLRGARHKAGLPVWGQRTRTNRQSAKRCNGTWLRRKNFSRWVFFSEGEGGGTLCIGPGPYPEN</sequence>
<dbReference type="PANTHER" id="PTHR10871">
    <property type="entry name" value="30S RIBOSOMAL PROTEIN S13/40S RIBOSOMAL PROTEIN S18"/>
    <property type="match status" value="1"/>
</dbReference>
<evidence type="ECO:0000313" key="4">
    <source>
        <dbReference type="EMBL" id="RKO89446.1"/>
    </source>
</evidence>
<dbReference type="AlphaFoldDB" id="A0A4P9WG67"/>
<keyword evidence="5" id="KW-1185">Reference proteome</keyword>
<dbReference type="InterPro" id="IPR001892">
    <property type="entry name" value="Ribosomal_uS13"/>
</dbReference>
<dbReference type="Pfam" id="PF00416">
    <property type="entry name" value="Ribosomal_S13"/>
    <property type="match status" value="1"/>
</dbReference>
<keyword evidence="3" id="KW-0687">Ribonucleoprotein</keyword>
<dbReference type="GO" id="GO:0006412">
    <property type="term" value="P:translation"/>
    <property type="evidence" value="ECO:0007669"/>
    <property type="project" value="InterPro"/>
</dbReference>
<dbReference type="OrthoDB" id="525520at2759"/>
<dbReference type="FunFam" id="1.10.8.50:FF:000001">
    <property type="entry name" value="30S ribosomal protein S13"/>
    <property type="match status" value="1"/>
</dbReference>
<dbReference type="InterPro" id="IPR027437">
    <property type="entry name" value="Rbsml_uS13_C"/>
</dbReference>
<dbReference type="GO" id="GO:0003735">
    <property type="term" value="F:structural constituent of ribosome"/>
    <property type="evidence" value="ECO:0007669"/>
    <property type="project" value="InterPro"/>
</dbReference>
<dbReference type="GO" id="GO:0005739">
    <property type="term" value="C:mitochondrion"/>
    <property type="evidence" value="ECO:0007669"/>
    <property type="project" value="TreeGrafter"/>
</dbReference>
<evidence type="ECO:0000313" key="5">
    <source>
        <dbReference type="Proteomes" id="UP000269721"/>
    </source>
</evidence>
<proteinExistence type="inferred from homology"/>
<accession>A0A4P9WG67</accession>
<dbReference type="InterPro" id="IPR010979">
    <property type="entry name" value="Ribosomal_uS13-like_H2TH"/>
</dbReference>
<dbReference type="PROSITE" id="PS50159">
    <property type="entry name" value="RIBOSOMAL_S13_2"/>
    <property type="match status" value="1"/>
</dbReference>
<protein>
    <recommendedName>
        <fullName evidence="6">Ribosomal protein S13</fullName>
    </recommendedName>
</protein>
<dbReference type="Gene3D" id="1.10.8.50">
    <property type="match status" value="1"/>
</dbReference>
<dbReference type="SUPFAM" id="SSF46946">
    <property type="entry name" value="S13-like H2TH domain"/>
    <property type="match status" value="1"/>
</dbReference>